<accession>A0A0M0HYE3</accession>
<feature type="transmembrane region" description="Helical" evidence="1">
    <location>
        <begin position="21"/>
        <end position="50"/>
    </location>
</feature>
<organism evidence="2 3">
    <name type="scientific">Vibrio hepatarius</name>
    <dbReference type="NCBI Taxonomy" id="171383"/>
    <lineage>
        <taxon>Bacteria</taxon>
        <taxon>Pseudomonadati</taxon>
        <taxon>Pseudomonadota</taxon>
        <taxon>Gammaproteobacteria</taxon>
        <taxon>Vibrionales</taxon>
        <taxon>Vibrionaceae</taxon>
        <taxon>Vibrio</taxon>
        <taxon>Vibrio oreintalis group</taxon>
    </lineage>
</organism>
<keyword evidence="3" id="KW-1185">Reference proteome</keyword>
<comment type="caution">
    <text evidence="2">The sequence shown here is derived from an EMBL/GenBank/DDBJ whole genome shotgun (WGS) entry which is preliminary data.</text>
</comment>
<dbReference type="STRING" id="171383.AKJ31_14315"/>
<protein>
    <submittedName>
        <fullName evidence="2">Uncharacterized protein</fullName>
    </submittedName>
</protein>
<evidence type="ECO:0000256" key="1">
    <source>
        <dbReference type="SAM" id="Phobius"/>
    </source>
</evidence>
<name>A0A0M0HYE3_9VIBR</name>
<evidence type="ECO:0000313" key="3">
    <source>
        <dbReference type="Proteomes" id="UP000037530"/>
    </source>
</evidence>
<keyword evidence="1" id="KW-0812">Transmembrane</keyword>
<dbReference type="Proteomes" id="UP000037530">
    <property type="component" value="Unassembled WGS sequence"/>
</dbReference>
<reference evidence="3" key="1">
    <citation type="submission" date="2015-08" db="EMBL/GenBank/DDBJ databases">
        <title>Vibrio galatheae sp. nov., a novel member of the Vibrionaceae family isolated from the Solomon Islands.</title>
        <authorList>
            <person name="Giubergia S."/>
            <person name="Machado H."/>
            <person name="Mateiu R.V."/>
            <person name="Gram L."/>
        </authorList>
    </citation>
    <scope>NUCLEOTIDE SEQUENCE [LARGE SCALE GENOMIC DNA]</scope>
    <source>
        <strain evidence="3">DSM 19134</strain>
    </source>
</reference>
<sequence>MELSGKVTDRAKLLLVHARKLQVAGILLLGIGIYGFDLYAIVIGASIWYFQHITKSAGDHFHASSANVTMKVYKNPENYPPLNVWLVPHEGREITPDHYDELEKLVLEVNEDFITKKVQQVYDYRGGKVTYYDLANIIFLTEGMVRYKAIRQAEGNFQP</sequence>
<dbReference type="AlphaFoldDB" id="A0A0M0HYE3"/>
<keyword evidence="1" id="KW-0472">Membrane</keyword>
<dbReference type="EMBL" id="LHPI01000013">
    <property type="protein sequence ID" value="KOO06877.1"/>
    <property type="molecule type" value="Genomic_DNA"/>
</dbReference>
<keyword evidence="1" id="KW-1133">Transmembrane helix</keyword>
<gene>
    <name evidence="2" type="ORF">AKJ31_14315</name>
</gene>
<proteinExistence type="predicted"/>
<evidence type="ECO:0000313" key="2">
    <source>
        <dbReference type="EMBL" id="KOO06877.1"/>
    </source>
</evidence>
<dbReference type="PATRIC" id="fig|171383.3.peg.2925"/>